<organism evidence="1 2">
    <name type="scientific">Lactuca sativa</name>
    <name type="common">Garden lettuce</name>
    <dbReference type="NCBI Taxonomy" id="4236"/>
    <lineage>
        <taxon>Eukaryota</taxon>
        <taxon>Viridiplantae</taxon>
        <taxon>Streptophyta</taxon>
        <taxon>Embryophyta</taxon>
        <taxon>Tracheophyta</taxon>
        <taxon>Spermatophyta</taxon>
        <taxon>Magnoliopsida</taxon>
        <taxon>eudicotyledons</taxon>
        <taxon>Gunneridae</taxon>
        <taxon>Pentapetalae</taxon>
        <taxon>asterids</taxon>
        <taxon>campanulids</taxon>
        <taxon>Asterales</taxon>
        <taxon>Asteraceae</taxon>
        <taxon>Cichorioideae</taxon>
        <taxon>Cichorieae</taxon>
        <taxon>Lactucinae</taxon>
        <taxon>Lactuca</taxon>
    </lineage>
</organism>
<dbReference type="PANTHER" id="PTHR31973">
    <property type="entry name" value="POLYPROTEIN, PUTATIVE-RELATED"/>
    <property type="match status" value="1"/>
</dbReference>
<accession>A0A9R1X2R1</accession>
<dbReference type="EMBL" id="NBSK02000007">
    <property type="protein sequence ID" value="KAJ0195919.1"/>
    <property type="molecule type" value="Genomic_DNA"/>
</dbReference>
<name>A0A9R1X2R1_LACSA</name>
<comment type="caution">
    <text evidence="1">The sequence shown here is derived from an EMBL/GenBank/DDBJ whole genome shotgun (WGS) entry which is preliminary data.</text>
</comment>
<keyword evidence="2" id="KW-1185">Reference proteome</keyword>
<evidence type="ECO:0000313" key="1">
    <source>
        <dbReference type="EMBL" id="KAJ0195919.1"/>
    </source>
</evidence>
<gene>
    <name evidence="1" type="ORF">LSAT_V11C700368440</name>
</gene>
<dbReference type="PANTHER" id="PTHR31973:SF187">
    <property type="entry name" value="MUTATOR TRANSPOSASE MUDRA PROTEIN"/>
    <property type="match status" value="1"/>
</dbReference>
<evidence type="ECO:0000313" key="2">
    <source>
        <dbReference type="Proteomes" id="UP000235145"/>
    </source>
</evidence>
<protein>
    <recommendedName>
        <fullName evidence="3">MULE transposase domain-containing protein</fullName>
    </recommendedName>
</protein>
<dbReference type="Proteomes" id="UP000235145">
    <property type="component" value="Unassembled WGS sequence"/>
</dbReference>
<reference evidence="1 2" key="1">
    <citation type="journal article" date="2017" name="Nat. Commun.">
        <title>Genome assembly with in vitro proximity ligation data and whole-genome triplication in lettuce.</title>
        <authorList>
            <person name="Reyes-Chin-Wo S."/>
            <person name="Wang Z."/>
            <person name="Yang X."/>
            <person name="Kozik A."/>
            <person name="Arikit S."/>
            <person name="Song C."/>
            <person name="Xia L."/>
            <person name="Froenicke L."/>
            <person name="Lavelle D.O."/>
            <person name="Truco M.J."/>
            <person name="Xia R."/>
            <person name="Zhu S."/>
            <person name="Xu C."/>
            <person name="Xu H."/>
            <person name="Xu X."/>
            <person name="Cox K."/>
            <person name="Korf I."/>
            <person name="Meyers B.C."/>
            <person name="Michelmore R.W."/>
        </authorList>
    </citation>
    <scope>NUCLEOTIDE SEQUENCE [LARGE SCALE GENOMIC DNA]</scope>
    <source>
        <strain evidence="2">cv. Salinas</strain>
        <tissue evidence="1">Seedlings</tissue>
    </source>
</reference>
<evidence type="ECO:0008006" key="3">
    <source>
        <dbReference type="Google" id="ProtNLM"/>
    </source>
</evidence>
<proteinExistence type="predicted"/>
<sequence>MSFSNIEHEESFNNLPMYLHNLRRTNPHSHPNGFDGSFPILFSGYWMGGSVRLRGDYLKTMFVAVAKDVNNLTFPIAFGMAFENNLVSCNWFLMRLKEILRQGREVAFISNMEDVVSYCIDDVFTKSYHVYTSYTMSIFEKKFPRLSRDAHEVLTNIGHLKWARAYFPIIRWNVLDMEVPQFFSVLLLNPCNVPIITLIEGIREYMRHTFVERSLMSGSLTTVLTPYVEMVLQRRMQKSFGWQATQIHQEISSPFPTYIYLVSEFKTVTPPNQAAETSEGLHDLN</sequence>
<dbReference type="AlphaFoldDB" id="A0A9R1X2R1"/>